<dbReference type="AlphaFoldDB" id="A0AAU7W700"/>
<dbReference type="EMBL" id="CP158374">
    <property type="protein sequence ID" value="XBX82246.1"/>
    <property type="molecule type" value="Genomic_DNA"/>
</dbReference>
<accession>A0AAU7W700</accession>
<name>A0AAU7W700_9MICO</name>
<gene>
    <name evidence="1" type="ORF">ABIQ69_16790</name>
</gene>
<evidence type="ECO:0000313" key="1">
    <source>
        <dbReference type="EMBL" id="XBX82246.1"/>
    </source>
</evidence>
<dbReference type="RefSeq" id="WP_350348267.1">
    <property type="nucleotide sequence ID" value="NZ_CP158374.1"/>
</dbReference>
<sequence>MSDGPIEEGATEASREEQIRGILNQVQEDVRMGHAHDEEELLRQRLHEAGISVREDELRLYLQ</sequence>
<organism evidence="1">
    <name type="scientific">Agromyces sp. G08B096</name>
    <dbReference type="NCBI Taxonomy" id="3156399"/>
    <lineage>
        <taxon>Bacteria</taxon>
        <taxon>Bacillati</taxon>
        <taxon>Actinomycetota</taxon>
        <taxon>Actinomycetes</taxon>
        <taxon>Micrococcales</taxon>
        <taxon>Microbacteriaceae</taxon>
        <taxon>Agromyces</taxon>
    </lineage>
</organism>
<proteinExistence type="predicted"/>
<protein>
    <submittedName>
        <fullName evidence="1">Uncharacterized protein</fullName>
    </submittedName>
</protein>
<reference evidence="1" key="1">
    <citation type="submission" date="2024-05" db="EMBL/GenBank/DDBJ databases">
        <authorList>
            <person name="Yu L."/>
        </authorList>
    </citation>
    <scope>NUCLEOTIDE SEQUENCE</scope>
    <source>
        <strain evidence="1">G08B096</strain>
    </source>
</reference>